<evidence type="ECO:0000313" key="1">
    <source>
        <dbReference type="EMBL" id="VDD49411.1"/>
    </source>
</evidence>
<dbReference type="AlphaFoldDB" id="A0A3P6FR95"/>
<reference evidence="1" key="1">
    <citation type="submission" date="2018-11" db="EMBL/GenBank/DDBJ databases">
        <authorList>
            <consortium name="Genoscope - CEA"/>
            <person name="William W."/>
        </authorList>
    </citation>
    <scope>NUCLEOTIDE SEQUENCE</scope>
</reference>
<name>A0A3P6FR95_BRAOL</name>
<organism evidence="1">
    <name type="scientific">Brassica oleracea</name>
    <name type="common">Wild cabbage</name>
    <dbReference type="NCBI Taxonomy" id="3712"/>
    <lineage>
        <taxon>Eukaryota</taxon>
        <taxon>Viridiplantae</taxon>
        <taxon>Streptophyta</taxon>
        <taxon>Embryophyta</taxon>
        <taxon>Tracheophyta</taxon>
        <taxon>Spermatophyta</taxon>
        <taxon>Magnoliopsida</taxon>
        <taxon>eudicotyledons</taxon>
        <taxon>Gunneridae</taxon>
        <taxon>Pentapetalae</taxon>
        <taxon>rosids</taxon>
        <taxon>malvids</taxon>
        <taxon>Brassicales</taxon>
        <taxon>Brassicaceae</taxon>
        <taxon>Brassiceae</taxon>
        <taxon>Brassica</taxon>
    </lineage>
</organism>
<dbReference type="EMBL" id="LR031878">
    <property type="protein sequence ID" value="VDD49411.1"/>
    <property type="molecule type" value="Genomic_DNA"/>
</dbReference>
<gene>
    <name evidence="1" type="ORF">BOLC1T01800H</name>
</gene>
<protein>
    <submittedName>
        <fullName evidence="1">Uncharacterized protein</fullName>
    </submittedName>
</protein>
<proteinExistence type="predicted"/>
<accession>A0A3P6FR95</accession>
<sequence>MDVQDVIPLPNSKKQFRSIELKNGLCALSLIQS</sequence>